<keyword evidence="2" id="KW-0472">Membrane</keyword>
<evidence type="ECO:0000256" key="1">
    <source>
        <dbReference type="SAM" id="MobiDB-lite"/>
    </source>
</evidence>
<evidence type="ECO:0000313" key="4">
    <source>
        <dbReference type="Proteomes" id="UP000076532"/>
    </source>
</evidence>
<keyword evidence="2" id="KW-1133">Transmembrane helix</keyword>
<dbReference type="AlphaFoldDB" id="A0A166FNS6"/>
<feature type="compositionally biased region" description="Polar residues" evidence="1">
    <location>
        <begin position="1"/>
        <end position="11"/>
    </location>
</feature>
<sequence length="619" mass="66956">MSSPERTTSNVDKGKRRATSEDTPTERTPLIASHSNTFHDDDAEAVDTRARSRRRLWSKLIFVFSVTLALCMFAFIILAIMAYSYAERASHISPNDILENAITFKGPDRIDVLNITSDGGIWLNVTGRIGVDAGAAMGVKSDEDDGLFHDIWKAFGRWGIRSIDRVNVQLDTIRISPGDDTSTLLASLDLPPLEMRLTAQPPPDLSWLTKVSLPIFIAPTQNASILMKFVRDSWRDGTVNVIAHVDNVTVRGGSLFETGWRRRIDQKLENIDTTIHHKIPAFPGFPHPGSSFPPVSDLLTLETFSVTSNPDTMSIYARATIIDPAPLDFNFTSPSLPFTVSLPVAGNVTGGPELMAVALVSTEPFTLTHPNITLHIAGTVLPISPHSTPALSSFITNYLSGESSPIVITSPYFPQHRVDTVFPGPNPKPHILRNVTINNMKVVPKGTTFFASGTVYARIVLPRGMDISLDVNRVLPDVLVFDGEVPVLSIASHSEEGTAPTPPLPDPLPERAFARIRPDEWLDADSTADEPSGDEGSVYTVTAEIIEVPLQVLPGRQKDFSNFVSKVVFGTHGAVAGILGTASVAVDVQGLPNGNGQAGEMQLSGLPFKGSVIVGKKGL</sequence>
<keyword evidence="4" id="KW-1185">Reference proteome</keyword>
<feature type="transmembrane region" description="Helical" evidence="2">
    <location>
        <begin position="60"/>
        <end position="86"/>
    </location>
</feature>
<protein>
    <submittedName>
        <fullName evidence="3">Uncharacterized protein</fullName>
    </submittedName>
</protein>
<evidence type="ECO:0000256" key="2">
    <source>
        <dbReference type="SAM" id="Phobius"/>
    </source>
</evidence>
<name>A0A166FNS6_9AGAM</name>
<dbReference type="EMBL" id="KV417587">
    <property type="protein sequence ID" value="KZP17009.1"/>
    <property type="molecule type" value="Genomic_DNA"/>
</dbReference>
<feature type="region of interest" description="Disordered" evidence="1">
    <location>
        <begin position="1"/>
        <end position="34"/>
    </location>
</feature>
<keyword evidence="2" id="KW-0812">Transmembrane</keyword>
<dbReference type="Proteomes" id="UP000076532">
    <property type="component" value="Unassembled WGS sequence"/>
</dbReference>
<dbReference type="STRING" id="436010.A0A166FNS6"/>
<organism evidence="3 4">
    <name type="scientific">Athelia psychrophila</name>
    <dbReference type="NCBI Taxonomy" id="1759441"/>
    <lineage>
        <taxon>Eukaryota</taxon>
        <taxon>Fungi</taxon>
        <taxon>Dikarya</taxon>
        <taxon>Basidiomycota</taxon>
        <taxon>Agaricomycotina</taxon>
        <taxon>Agaricomycetes</taxon>
        <taxon>Agaricomycetidae</taxon>
        <taxon>Atheliales</taxon>
        <taxon>Atheliaceae</taxon>
        <taxon>Athelia</taxon>
    </lineage>
</organism>
<gene>
    <name evidence="3" type="ORF">FIBSPDRAFT_831020</name>
</gene>
<reference evidence="3 4" key="1">
    <citation type="journal article" date="2016" name="Mol. Biol. Evol.">
        <title>Comparative Genomics of Early-Diverging Mushroom-Forming Fungi Provides Insights into the Origins of Lignocellulose Decay Capabilities.</title>
        <authorList>
            <person name="Nagy L.G."/>
            <person name="Riley R."/>
            <person name="Tritt A."/>
            <person name="Adam C."/>
            <person name="Daum C."/>
            <person name="Floudas D."/>
            <person name="Sun H."/>
            <person name="Yadav J.S."/>
            <person name="Pangilinan J."/>
            <person name="Larsson K.H."/>
            <person name="Matsuura K."/>
            <person name="Barry K."/>
            <person name="Labutti K."/>
            <person name="Kuo R."/>
            <person name="Ohm R.A."/>
            <person name="Bhattacharya S.S."/>
            <person name="Shirouzu T."/>
            <person name="Yoshinaga Y."/>
            <person name="Martin F.M."/>
            <person name="Grigoriev I.V."/>
            <person name="Hibbett D.S."/>
        </authorList>
    </citation>
    <scope>NUCLEOTIDE SEQUENCE [LARGE SCALE GENOMIC DNA]</scope>
    <source>
        <strain evidence="3 4">CBS 109695</strain>
    </source>
</reference>
<accession>A0A166FNS6</accession>
<proteinExistence type="predicted"/>
<evidence type="ECO:0000313" key="3">
    <source>
        <dbReference type="EMBL" id="KZP17009.1"/>
    </source>
</evidence>
<dbReference type="OrthoDB" id="10039566at2759"/>